<comment type="caution">
    <text evidence="1">The sequence shown here is derived from an EMBL/GenBank/DDBJ whole genome shotgun (WGS) entry which is preliminary data.</text>
</comment>
<protein>
    <submittedName>
        <fullName evidence="1">Uncharacterized protein</fullName>
    </submittedName>
</protein>
<organism evidence="1 2">
    <name type="scientific">Trichinella nativa</name>
    <dbReference type="NCBI Taxonomy" id="6335"/>
    <lineage>
        <taxon>Eukaryota</taxon>
        <taxon>Metazoa</taxon>
        <taxon>Ecdysozoa</taxon>
        <taxon>Nematoda</taxon>
        <taxon>Enoplea</taxon>
        <taxon>Dorylaimia</taxon>
        <taxon>Trichinellida</taxon>
        <taxon>Trichinellidae</taxon>
        <taxon>Trichinella</taxon>
    </lineage>
</organism>
<dbReference type="OrthoDB" id="5936760at2759"/>
<proteinExistence type="predicted"/>
<sequence>MRPAKTNKGDYQSPDLRLGIVGTTGLRTKGGCENIEEDVTNILLAAVENKDRPTMQMHEFSTCSVAHESFFQ</sequence>
<dbReference type="EMBL" id="JYDW01000029">
    <property type="protein sequence ID" value="KRZ60436.1"/>
    <property type="molecule type" value="Genomic_DNA"/>
</dbReference>
<dbReference type="AlphaFoldDB" id="A0A0V1LLR8"/>
<gene>
    <name evidence="1" type="ORF">T02_3311</name>
</gene>
<keyword evidence="2" id="KW-1185">Reference proteome</keyword>
<reference evidence="1 2" key="1">
    <citation type="submission" date="2015-05" db="EMBL/GenBank/DDBJ databases">
        <title>Evolution of Trichinella species and genotypes.</title>
        <authorList>
            <person name="Korhonen P.K."/>
            <person name="Edoardo P."/>
            <person name="Giuseppe L.R."/>
            <person name="Gasser R.B."/>
        </authorList>
    </citation>
    <scope>NUCLEOTIDE SEQUENCE [LARGE SCALE GENOMIC DNA]</scope>
    <source>
        <strain evidence="1">ISS10</strain>
    </source>
</reference>
<accession>A0A0V1LLR8</accession>
<dbReference type="Proteomes" id="UP000054721">
    <property type="component" value="Unassembled WGS sequence"/>
</dbReference>
<name>A0A0V1LLR8_9BILA</name>
<evidence type="ECO:0000313" key="2">
    <source>
        <dbReference type="Proteomes" id="UP000054721"/>
    </source>
</evidence>
<evidence type="ECO:0000313" key="1">
    <source>
        <dbReference type="EMBL" id="KRZ60436.1"/>
    </source>
</evidence>